<dbReference type="EMBL" id="CP054614">
    <property type="protein sequence ID" value="QKS55971.1"/>
    <property type="molecule type" value="Genomic_DNA"/>
</dbReference>
<keyword evidence="5" id="KW-1185">Reference proteome</keyword>
<dbReference type="AlphaFoldDB" id="A0A2V4VEV3"/>
<dbReference type="Proteomes" id="UP000509327">
    <property type="component" value="Chromosome"/>
</dbReference>
<name>A0A2V4VEV3_PAEBA</name>
<evidence type="ECO:0000313" key="2">
    <source>
        <dbReference type="EMBL" id="PYE51604.1"/>
    </source>
</evidence>
<feature type="coiled-coil region" evidence="1">
    <location>
        <begin position="254"/>
        <end position="309"/>
    </location>
</feature>
<accession>A0A2V4VEV3</accession>
<dbReference type="Proteomes" id="UP000247790">
    <property type="component" value="Unassembled WGS sequence"/>
</dbReference>
<sequence length="346" mass="39787">MNEALQLDHDQFIENKNTNFREQYINKVSMLDKVKKVILLPDGESMTVKMASEFYEVDYSVVAQILSRHNAEFKKDNVRTISSKQEGFDTLSKALSPGQHIVKLLTKKAVLRIGMLLRDSKVAIKVRDYLLQVEEEAPQEIKTEILGNWTDNDLYVLNQTVNEEVGKGKTKMNAIRIAAGKLNRNANNVQQKYYQIKRKYGSLQDYIVKHNVIYLEPSYESLTPSENNSTQQHSDVVLALTTHLETVLRDVKIESNLMSQINELRLEVNDLKNQLKLKEVLLEGKDAQLNNKTKLNSKLKKEKSDLEHKLRFISQILNSSKVVDNTHTEIQDTKKYVIKNGVIETK</sequence>
<gene>
    <name evidence="2" type="ORF">DFQ00_102399</name>
    <name evidence="3" type="ORF">HUB98_06195</name>
</gene>
<proteinExistence type="predicted"/>
<evidence type="ECO:0000313" key="3">
    <source>
        <dbReference type="EMBL" id="QKS55971.1"/>
    </source>
</evidence>
<reference evidence="2 4" key="1">
    <citation type="submission" date="2018-06" db="EMBL/GenBank/DDBJ databases">
        <title>Genomic Encyclopedia of Type Strains, Phase III (KMG-III): the genomes of soil and plant-associated and newly described type strains.</title>
        <authorList>
            <person name="Whitman W."/>
        </authorList>
    </citation>
    <scope>NUCLEOTIDE SEQUENCE [LARGE SCALE GENOMIC DNA]</scope>
    <source>
        <strain evidence="2 4">CECT 7022</strain>
    </source>
</reference>
<evidence type="ECO:0000313" key="4">
    <source>
        <dbReference type="Proteomes" id="UP000247790"/>
    </source>
</evidence>
<evidence type="ECO:0000313" key="5">
    <source>
        <dbReference type="Proteomes" id="UP000509327"/>
    </source>
</evidence>
<keyword evidence="1" id="KW-0175">Coiled coil</keyword>
<dbReference type="RefSeq" id="WP_110894754.1">
    <property type="nucleotide sequence ID" value="NZ_CP054614.1"/>
</dbReference>
<organism evidence="2 4">
    <name type="scientific">Paenibacillus barcinonensis</name>
    <dbReference type="NCBI Taxonomy" id="198119"/>
    <lineage>
        <taxon>Bacteria</taxon>
        <taxon>Bacillati</taxon>
        <taxon>Bacillota</taxon>
        <taxon>Bacilli</taxon>
        <taxon>Bacillales</taxon>
        <taxon>Paenibacillaceae</taxon>
        <taxon>Paenibacillus</taxon>
    </lineage>
</organism>
<protein>
    <submittedName>
        <fullName evidence="2">Uncharacterized protein</fullName>
    </submittedName>
</protein>
<dbReference type="OrthoDB" id="696873at2"/>
<evidence type="ECO:0000256" key="1">
    <source>
        <dbReference type="SAM" id="Coils"/>
    </source>
</evidence>
<reference evidence="3 5" key="2">
    <citation type="submission" date="2020-06" db="EMBL/GenBank/DDBJ databases">
        <title>Complete genome of Paenibacillus barcinonensis KACC11450.</title>
        <authorList>
            <person name="Kim M."/>
            <person name="Park Y.-J."/>
            <person name="Shin J.-H."/>
        </authorList>
    </citation>
    <scope>NUCLEOTIDE SEQUENCE [LARGE SCALE GENOMIC DNA]</scope>
    <source>
        <strain evidence="3 5">KACC11450</strain>
    </source>
</reference>
<dbReference type="EMBL" id="QJSW01000002">
    <property type="protein sequence ID" value="PYE51604.1"/>
    <property type="molecule type" value="Genomic_DNA"/>
</dbReference>